<comment type="caution">
    <text evidence="1">The sequence shown here is derived from an EMBL/GenBank/DDBJ whole genome shotgun (WGS) entry which is preliminary data.</text>
</comment>
<dbReference type="GeneID" id="85447602"/>
<proteinExistence type="predicted"/>
<dbReference type="Proteomes" id="UP001230504">
    <property type="component" value="Unassembled WGS sequence"/>
</dbReference>
<dbReference type="EMBL" id="JAHLJV010000012">
    <property type="protein sequence ID" value="KAK1596350.1"/>
    <property type="molecule type" value="Genomic_DNA"/>
</dbReference>
<accession>A0AAD8Q607</accession>
<organism evidence="1 2">
    <name type="scientific">Colletotrichum navitas</name>
    <dbReference type="NCBI Taxonomy" id="681940"/>
    <lineage>
        <taxon>Eukaryota</taxon>
        <taxon>Fungi</taxon>
        <taxon>Dikarya</taxon>
        <taxon>Ascomycota</taxon>
        <taxon>Pezizomycotina</taxon>
        <taxon>Sordariomycetes</taxon>
        <taxon>Hypocreomycetidae</taxon>
        <taxon>Glomerellales</taxon>
        <taxon>Glomerellaceae</taxon>
        <taxon>Colletotrichum</taxon>
        <taxon>Colletotrichum graminicola species complex</taxon>
    </lineage>
</organism>
<name>A0AAD8Q607_9PEZI</name>
<gene>
    <name evidence="1" type="ORF">LY79DRAFT_667387</name>
</gene>
<protein>
    <submittedName>
        <fullName evidence="1">Uncharacterized protein</fullName>
    </submittedName>
</protein>
<sequence>MPSRPPKTPIVAFPHIHVPPAIRHHRGLILTTVAVTAVAASFRYTAISRRTNEQNQCSSNPYYVSVDRSGGGI</sequence>
<keyword evidence="2" id="KW-1185">Reference proteome</keyword>
<evidence type="ECO:0000313" key="2">
    <source>
        <dbReference type="Proteomes" id="UP001230504"/>
    </source>
</evidence>
<dbReference type="AlphaFoldDB" id="A0AAD8Q607"/>
<dbReference type="RefSeq" id="XP_060417236.1">
    <property type="nucleotide sequence ID" value="XM_060563362.1"/>
</dbReference>
<evidence type="ECO:0000313" key="1">
    <source>
        <dbReference type="EMBL" id="KAK1596350.1"/>
    </source>
</evidence>
<reference evidence="1" key="1">
    <citation type="submission" date="2021-06" db="EMBL/GenBank/DDBJ databases">
        <title>Comparative genomics, transcriptomics and evolutionary studies reveal genomic signatures of adaptation to plant cell wall in hemibiotrophic fungi.</title>
        <authorList>
            <consortium name="DOE Joint Genome Institute"/>
            <person name="Baroncelli R."/>
            <person name="Diaz J.F."/>
            <person name="Benocci T."/>
            <person name="Peng M."/>
            <person name="Battaglia E."/>
            <person name="Haridas S."/>
            <person name="Andreopoulos W."/>
            <person name="Labutti K."/>
            <person name="Pangilinan J."/>
            <person name="Floch G.L."/>
            <person name="Makela M.R."/>
            <person name="Henrissat B."/>
            <person name="Grigoriev I.V."/>
            <person name="Crouch J.A."/>
            <person name="De Vries R.P."/>
            <person name="Sukno S.A."/>
            <person name="Thon M.R."/>
        </authorList>
    </citation>
    <scope>NUCLEOTIDE SEQUENCE</scope>
    <source>
        <strain evidence="1">CBS 125086</strain>
    </source>
</reference>